<name>A0A3D9ZJV6_9ACTN</name>
<accession>A0A3D9ZJV6</accession>
<dbReference type="OrthoDB" id="3797687at2"/>
<proteinExistence type="predicted"/>
<dbReference type="AlphaFoldDB" id="A0A3D9ZJV6"/>
<dbReference type="RefSeq" id="WP_116067767.1">
    <property type="nucleotide sequence ID" value="NZ_BONB01000022.1"/>
</dbReference>
<evidence type="ECO:0000313" key="2">
    <source>
        <dbReference type="EMBL" id="REF96203.1"/>
    </source>
</evidence>
<feature type="transmembrane region" description="Helical" evidence="1">
    <location>
        <begin position="57"/>
        <end position="79"/>
    </location>
</feature>
<gene>
    <name evidence="2" type="ORF">DFJ67_2179</name>
</gene>
<evidence type="ECO:0000256" key="1">
    <source>
        <dbReference type="SAM" id="Phobius"/>
    </source>
</evidence>
<keyword evidence="1" id="KW-0812">Transmembrane</keyword>
<organism evidence="2 3">
    <name type="scientific">Asanoa ferruginea</name>
    <dbReference type="NCBI Taxonomy" id="53367"/>
    <lineage>
        <taxon>Bacteria</taxon>
        <taxon>Bacillati</taxon>
        <taxon>Actinomycetota</taxon>
        <taxon>Actinomycetes</taxon>
        <taxon>Micromonosporales</taxon>
        <taxon>Micromonosporaceae</taxon>
        <taxon>Asanoa</taxon>
    </lineage>
</organism>
<keyword evidence="1" id="KW-1133">Transmembrane helix</keyword>
<sequence length="572" mass="62324">MDPLALLAAPGERLGWTFDDRNLRRQPFAEPEPVRGTVPPHLRARAARWQQGMLRRILISVGVGGAIAAVLFLCGGTVLNLTTAGWIAFSVIGLLLLLAGAVVGGLVALPAIIAARMATAAERTVERDYARARAGWDERRRAHDREQQETVDRLPEWRAAAPVAGNRRIDIVGGTAYGWEAVLTVFGGSLLATRGPMLLVDFTGDALCGELMRLAASTGRTVGVRRFPAELARLDLVTGLSAGELVDCLVEAIHGDARQADRAERSEDALLLHEICDVLAPDFSMPRLLGALHAFTDRPAPALSDDERTRLRNTRSDDRRRLRRIEAFLHPLGTMGTEPSEPTTADLFCLIADEDTGGVQQELLKELLVQWLARQLRVDAPPMGSLVLVGADGIHHRSIERLSTLCERRGVRLVLLFAHLREESLRTIGGGEVALMRLGNHREATEAADFVGKGHRFVVSQLTRTLGGNEAHTVAESHGAADMLGVSEGHLRFTQHHGVVRDWSRTVAHADGTNWSDAEATQRVYEYAVEPRVLQDLPDHALLLVRGDGQGEIVQAVEVDPAIVTLPRVAMD</sequence>
<dbReference type="Proteomes" id="UP000256913">
    <property type="component" value="Unassembled WGS sequence"/>
</dbReference>
<evidence type="ECO:0000313" key="3">
    <source>
        <dbReference type="Proteomes" id="UP000256913"/>
    </source>
</evidence>
<keyword evidence="3" id="KW-1185">Reference proteome</keyword>
<protein>
    <submittedName>
        <fullName evidence="2">Uncharacterized protein</fullName>
    </submittedName>
</protein>
<reference evidence="2 3" key="1">
    <citation type="submission" date="2018-08" db="EMBL/GenBank/DDBJ databases">
        <title>Sequencing the genomes of 1000 actinobacteria strains.</title>
        <authorList>
            <person name="Klenk H.-P."/>
        </authorList>
    </citation>
    <scope>NUCLEOTIDE SEQUENCE [LARGE SCALE GENOMIC DNA]</scope>
    <source>
        <strain evidence="2 3">DSM 44099</strain>
    </source>
</reference>
<dbReference type="EMBL" id="QUMQ01000001">
    <property type="protein sequence ID" value="REF96203.1"/>
    <property type="molecule type" value="Genomic_DNA"/>
</dbReference>
<feature type="transmembrane region" description="Helical" evidence="1">
    <location>
        <begin position="85"/>
        <end position="113"/>
    </location>
</feature>
<comment type="caution">
    <text evidence="2">The sequence shown here is derived from an EMBL/GenBank/DDBJ whole genome shotgun (WGS) entry which is preliminary data.</text>
</comment>
<keyword evidence="1" id="KW-0472">Membrane</keyword>